<dbReference type="Gene3D" id="3.40.50.1700">
    <property type="entry name" value="Glycoside hydrolase family 3 C-terminal domain"/>
    <property type="match status" value="1"/>
</dbReference>
<evidence type="ECO:0000259" key="3">
    <source>
        <dbReference type="Pfam" id="PF00933"/>
    </source>
</evidence>
<keyword evidence="1" id="KW-0378">Hydrolase</keyword>
<dbReference type="InterPro" id="IPR002772">
    <property type="entry name" value="Glyco_hydro_3_C"/>
</dbReference>
<dbReference type="PANTHER" id="PTHR30620:SF77">
    <property type="entry name" value="LYSOSOMAL BETA GLUCOSIDASE-LIKE"/>
    <property type="match status" value="1"/>
</dbReference>
<feature type="chain" id="PRO_5045133142" evidence="2">
    <location>
        <begin position="23"/>
        <end position="857"/>
    </location>
</feature>
<dbReference type="EMBL" id="JAOTLW010000012">
    <property type="protein sequence ID" value="MDI5832465.1"/>
    <property type="molecule type" value="Genomic_DNA"/>
</dbReference>
<evidence type="ECO:0000256" key="2">
    <source>
        <dbReference type="SAM" id="SignalP"/>
    </source>
</evidence>
<dbReference type="InterPro" id="IPR036881">
    <property type="entry name" value="Glyco_hydro_3_C_sf"/>
</dbReference>
<name>A0ABT6UFG1_9GAMM</name>
<keyword evidence="2" id="KW-0732">Signal</keyword>
<feature type="domain" description="Glycoside hydrolase family 3 N-terminal" evidence="3">
    <location>
        <begin position="66"/>
        <end position="390"/>
    </location>
</feature>
<dbReference type="PANTHER" id="PTHR30620">
    <property type="entry name" value="PERIPLASMIC BETA-GLUCOSIDASE-RELATED"/>
    <property type="match status" value="1"/>
</dbReference>
<dbReference type="SUPFAM" id="SSF51445">
    <property type="entry name" value="(Trans)glycosidases"/>
    <property type="match status" value="1"/>
</dbReference>
<gene>
    <name evidence="6" type="ORF">ODY93_12880</name>
</gene>
<keyword evidence="7" id="KW-1185">Reference proteome</keyword>
<dbReference type="InterPro" id="IPR041443">
    <property type="entry name" value="Exop_C"/>
</dbReference>
<dbReference type="InterPro" id="IPR036962">
    <property type="entry name" value="Glyco_hydro_3_N_sf"/>
</dbReference>
<dbReference type="Pfam" id="PF01915">
    <property type="entry name" value="Glyco_hydro_3_C"/>
    <property type="match status" value="1"/>
</dbReference>
<protein>
    <submittedName>
        <fullName evidence="6">Exo 1,3/1,4-beta-D-glucan glucohydrolase</fullName>
    </submittedName>
</protein>
<dbReference type="InterPro" id="IPR051915">
    <property type="entry name" value="Cellulose_Degrad_GH3"/>
</dbReference>
<dbReference type="Pfam" id="PF00933">
    <property type="entry name" value="Glyco_hydro_3"/>
    <property type="match status" value="1"/>
</dbReference>
<dbReference type="Pfam" id="PF18559">
    <property type="entry name" value="Exop_C"/>
    <property type="match status" value="1"/>
</dbReference>
<evidence type="ECO:0000313" key="7">
    <source>
        <dbReference type="Proteomes" id="UP001159075"/>
    </source>
</evidence>
<organism evidence="6 7">
    <name type="scientific">Shewanella xiamenensis</name>
    <dbReference type="NCBI Taxonomy" id="332186"/>
    <lineage>
        <taxon>Bacteria</taxon>
        <taxon>Pseudomonadati</taxon>
        <taxon>Pseudomonadota</taxon>
        <taxon>Gammaproteobacteria</taxon>
        <taxon>Alteromonadales</taxon>
        <taxon>Shewanellaceae</taxon>
        <taxon>Shewanella</taxon>
    </lineage>
</organism>
<dbReference type="Proteomes" id="UP001159075">
    <property type="component" value="Unassembled WGS sequence"/>
</dbReference>
<dbReference type="InterPro" id="IPR017853">
    <property type="entry name" value="GH"/>
</dbReference>
<dbReference type="RefSeq" id="WP_282678072.1">
    <property type="nucleotide sequence ID" value="NZ_JAOTLS010000007.1"/>
</dbReference>
<dbReference type="Gene3D" id="2.60.120.430">
    <property type="entry name" value="Galactose-binding lectin"/>
    <property type="match status" value="1"/>
</dbReference>
<dbReference type="InterPro" id="IPR001764">
    <property type="entry name" value="Glyco_hydro_3_N"/>
</dbReference>
<reference evidence="6 7" key="1">
    <citation type="submission" date="2022-09" db="EMBL/GenBank/DDBJ databases">
        <title>The outer-membrane cytochrome OmcA is essential for infection of Shewanella oneidensis by a zebrafish-associated bacteriophage.</title>
        <authorList>
            <person name="Grenfell A.W."/>
            <person name="Intile P."/>
            <person name="Mcfarlane J."/>
            <person name="Leung D."/>
            <person name="Abdalla K."/>
            <person name="Wold M."/>
            <person name="Kees E."/>
            <person name="Gralnick J."/>
        </authorList>
    </citation>
    <scope>NUCLEOTIDE SEQUENCE [LARGE SCALE GENOMIC DNA]</scope>
    <source>
        <strain evidence="6 7">NF-5</strain>
    </source>
</reference>
<comment type="caution">
    <text evidence="6">The sequence shown here is derived from an EMBL/GenBank/DDBJ whole genome shotgun (WGS) entry which is preliminary data.</text>
</comment>
<accession>A0ABT6UFG1</accession>
<evidence type="ECO:0000259" key="4">
    <source>
        <dbReference type="Pfam" id="PF01915"/>
    </source>
</evidence>
<feature type="domain" description="Glycoside hydrolase family 3 C-terminal" evidence="4">
    <location>
        <begin position="431"/>
        <end position="651"/>
    </location>
</feature>
<sequence length="857" mass="93420">MKFALSFTAFSLVCLLSDTVFATQTQDQDLNVAQGRNVQIWPQSVYHVPEDAGVEDRVNKLLVNMTLEQKVAQMIQPEIRDFSVEDMRRYGFGSYLNGGGSFPHNNNRATAAEWVTLADAMYEAAMDKSLDGIAIPPLWGTDAVHGHGNVLGATLFPHNIGLGAARDEALVQGIAEATAKEVRATGIDWVFAPTVALVDNLRWGRSYEGYARDPELIYRYSKAFVEGMQGTWGEHWLDENHTIATVKHFIGDGGTADGDDRGDTRVDERTLIERHAQGYFGALAAGAQTVMASFNSWNGEKLHGSHYLLTEVLKQRLGFDGLVVGDWLGHGFVPGCNYEHCATAVNAGVDILMAPGESWRALYPNTLEDVRSGLIPITRIDDAVKRILRVKLRAGLFEAKNPSARHFAAEQQWIGHPSHRLLARKAVAKSLVLLKNNQAVLPIKPNTRVLVVGDGADNIPKQSGGWSMTWQGTEVTNADFPGATSIFNGLQSALTAIGGEARLSVDGVIPDGFHPDLVLAVIGENPYAEGNGDLDNLEYQRGDKRDLALLNLIRSYRLPLVTLFLSGRPLWMNPEINASDAFVAAWLPGTEGAGVADVLVAGRDGKPKADFTGTMPFPWPSSPVADGFEFEGKNQASQQPPLYRVGEGLTYQSKITLPELNEQTNISDANLAQLVIFDKGIKAPWHLAVGDSRGLNSVGAGVWKQGGWTVRSTNRLVQEDARRFTLNAPAIVSFRDDFSMDLRRFDLSDTYLDFAMVINRLDGEVAVAMECESGCLAPSVLNKVTSADGQWREFRIPLQCLVSTSDALSQVFSPMTLHISQGADLQLADIAIVKGSKLPSVVDCQHGSFLVNPVTEN</sequence>
<evidence type="ECO:0000256" key="1">
    <source>
        <dbReference type="ARBA" id="ARBA00022801"/>
    </source>
</evidence>
<evidence type="ECO:0000313" key="6">
    <source>
        <dbReference type="EMBL" id="MDI5832465.1"/>
    </source>
</evidence>
<dbReference type="Gene3D" id="3.20.20.300">
    <property type="entry name" value="Glycoside hydrolase, family 3, N-terminal domain"/>
    <property type="match status" value="1"/>
</dbReference>
<feature type="domain" description="ExoP galactose-binding-like" evidence="5">
    <location>
        <begin position="683"/>
        <end position="832"/>
    </location>
</feature>
<proteinExistence type="predicted"/>
<dbReference type="PRINTS" id="PR00133">
    <property type="entry name" value="GLHYDRLASE3"/>
</dbReference>
<dbReference type="SUPFAM" id="SSF52279">
    <property type="entry name" value="Beta-D-glucan exohydrolase, C-terminal domain"/>
    <property type="match status" value="1"/>
</dbReference>
<feature type="signal peptide" evidence="2">
    <location>
        <begin position="1"/>
        <end position="22"/>
    </location>
</feature>
<evidence type="ECO:0000259" key="5">
    <source>
        <dbReference type="Pfam" id="PF18559"/>
    </source>
</evidence>